<reference evidence="2 3" key="1">
    <citation type="journal article" date="2019" name="Nat. Microbiol.">
        <title>Wide diversity of methane and short-chain alkane metabolisms in uncultured archaea.</title>
        <authorList>
            <person name="Borrel G."/>
            <person name="Adam P.S."/>
            <person name="McKay L.J."/>
            <person name="Chen L.X."/>
            <person name="Sierra-Garcia I.N."/>
            <person name="Sieber C.M."/>
            <person name="Letourneur Q."/>
            <person name="Ghozlane A."/>
            <person name="Andersen G.L."/>
            <person name="Li W.J."/>
            <person name="Hallam S.J."/>
            <person name="Muyzer G."/>
            <person name="de Oliveira V.M."/>
            <person name="Inskeep W.P."/>
            <person name="Banfield J.F."/>
            <person name="Gribaldo S."/>
        </authorList>
    </citation>
    <scope>NUCLEOTIDE SEQUENCE [LARGE SCALE GENOMIC DNA]</scope>
    <source>
        <strain evidence="2">NM1b</strain>
    </source>
</reference>
<accession>A0A520KVW6</accession>
<dbReference type="PANTHER" id="PTHR42951:SF4">
    <property type="entry name" value="ACYL-COENZYME A THIOESTERASE MBLAC2"/>
    <property type="match status" value="1"/>
</dbReference>
<gene>
    <name evidence="2" type="ORF">EF807_05915</name>
</gene>
<dbReference type="SMART" id="SM00849">
    <property type="entry name" value="Lactamase_B"/>
    <property type="match status" value="1"/>
</dbReference>
<evidence type="ECO:0000313" key="2">
    <source>
        <dbReference type="EMBL" id="RZN68441.1"/>
    </source>
</evidence>
<dbReference type="Proteomes" id="UP000320766">
    <property type="component" value="Unassembled WGS sequence"/>
</dbReference>
<keyword evidence="2" id="KW-0378">Hydrolase</keyword>
<dbReference type="CDD" id="cd06262">
    <property type="entry name" value="metallo-hydrolase-like_MBL-fold"/>
    <property type="match status" value="1"/>
</dbReference>
<organism evidence="2 3">
    <name type="scientific">Candidatus Methanolliviera hydrocarbonicum</name>
    <dbReference type="NCBI Taxonomy" id="2491085"/>
    <lineage>
        <taxon>Archaea</taxon>
        <taxon>Methanobacteriati</taxon>
        <taxon>Methanobacteriota</taxon>
        <taxon>Candidatus Methanoliparia</taxon>
        <taxon>Candidatus Methanoliparales</taxon>
        <taxon>Candidatus Methanollivieraceae</taxon>
        <taxon>Candidatus Methanolliviera</taxon>
    </lineage>
</organism>
<dbReference type="Pfam" id="PF00753">
    <property type="entry name" value="Lactamase_B"/>
    <property type="match status" value="1"/>
</dbReference>
<dbReference type="Gene3D" id="3.60.15.10">
    <property type="entry name" value="Ribonuclease Z/Hydroxyacylglutathione hydrolase-like"/>
    <property type="match status" value="1"/>
</dbReference>
<protein>
    <submittedName>
        <fullName evidence="2">MBL fold metallo-hydrolase</fullName>
    </submittedName>
</protein>
<dbReference type="InterPro" id="IPR036866">
    <property type="entry name" value="RibonucZ/Hydroxyglut_hydro"/>
</dbReference>
<evidence type="ECO:0000259" key="1">
    <source>
        <dbReference type="SMART" id="SM00849"/>
    </source>
</evidence>
<dbReference type="AlphaFoldDB" id="A0A520KVW6"/>
<dbReference type="GO" id="GO:0016787">
    <property type="term" value="F:hydrolase activity"/>
    <property type="evidence" value="ECO:0007669"/>
    <property type="project" value="UniProtKB-KW"/>
</dbReference>
<comment type="caution">
    <text evidence="2">The sequence shown here is derived from an EMBL/GenBank/DDBJ whole genome shotgun (WGS) entry which is preliminary data.</text>
</comment>
<dbReference type="PANTHER" id="PTHR42951">
    <property type="entry name" value="METALLO-BETA-LACTAMASE DOMAIN-CONTAINING"/>
    <property type="match status" value="1"/>
</dbReference>
<sequence>MIKVNHFEEVTQVRMGREIEEFGGQVLYWVAAYLVDGLLIDTGCKYTSDEFVNFLEGQDLKFAVNTHYHEDHIGANRLLKEKLGIEIFAHRESVPLINRVPKLYTYQEMVWGYPEPTEVSFLPEKIDTDHFHFDVVETPGHCKGHVALVEPEKGWCFSGDLFIGERPKVIRPEENIAEIVRSMKRLVDLETDRLILFTSAGKVMQDGRDALRSCVEYFQDLSHKAKDLENKGLSVTAIRDELLGGEGSVGQLGSFAELTDGQFSSENLIRAVLRAEI</sequence>
<dbReference type="SUPFAM" id="SSF56281">
    <property type="entry name" value="Metallo-hydrolase/oxidoreductase"/>
    <property type="match status" value="1"/>
</dbReference>
<dbReference type="InterPro" id="IPR001279">
    <property type="entry name" value="Metallo-B-lactamas"/>
</dbReference>
<name>A0A520KVW6_9EURY</name>
<dbReference type="InterPro" id="IPR050855">
    <property type="entry name" value="NDM-1-like"/>
</dbReference>
<proteinExistence type="predicted"/>
<dbReference type="EMBL" id="RXIL01000107">
    <property type="protein sequence ID" value="RZN68441.1"/>
    <property type="molecule type" value="Genomic_DNA"/>
</dbReference>
<feature type="domain" description="Metallo-beta-lactamase" evidence="1">
    <location>
        <begin position="29"/>
        <end position="199"/>
    </location>
</feature>
<evidence type="ECO:0000313" key="3">
    <source>
        <dbReference type="Proteomes" id="UP000320766"/>
    </source>
</evidence>